<gene>
    <name evidence="4" type="ORF">WCY31_03210</name>
</gene>
<evidence type="ECO:0000313" key="5">
    <source>
        <dbReference type="Proteomes" id="UP001447842"/>
    </source>
</evidence>
<feature type="repeat" description="ANK" evidence="3">
    <location>
        <begin position="369"/>
        <end position="401"/>
    </location>
</feature>
<dbReference type="PANTHER" id="PTHR24198:SF165">
    <property type="entry name" value="ANKYRIN REPEAT-CONTAINING PROTEIN-RELATED"/>
    <property type="match status" value="1"/>
</dbReference>
<dbReference type="RefSeq" id="WP_345973088.1">
    <property type="nucleotide sequence ID" value="NZ_CP147920.1"/>
</dbReference>
<sequence>MPFMERLHSAMLLGTHLYDPSAGEIIEHKSETFFNAIRSDDKATLLSMIEEGFDVDYHAFGHRPPLIVAVMQQRTRIVEHLLMHGANPNLADREQETPLHFAVKLGDPEIVLQLLQYGARPLAKNSEGLTPTAIAKAQKSKTLLSLLEEVQPVFDLPAEPDLFELASKGNLYAIVNAEATPMELSKRDVQNRTLLHHAVFGNNPKLVTYLLNKGLAIDAGDLHGITPVIIASSHPKFVRLLEKLLQRYPTLEHRTDNHATALTIALRNGNPDGAAALIRHGANILTYDGLHTPLSLVHRGIETYPEIADSYRNLLRIMLDHGAHTDIPTNRAGWTPLFHTVARRQDDGIKKHLRLLMQLGSDVNYTDKNGRTALMVAASMGRQSAVEVLINNYADIDRIDHYGWSALMLAVYYNHIDVCRFLCECGCDVNRISPQGMSAMRIAQKHQRKQIIELLQEYGAIEINSDEPE</sequence>
<dbReference type="SUPFAM" id="SSF48403">
    <property type="entry name" value="Ankyrin repeat"/>
    <property type="match status" value="1"/>
</dbReference>
<feature type="repeat" description="ANK" evidence="3">
    <location>
        <begin position="257"/>
        <end position="289"/>
    </location>
</feature>
<feature type="repeat" description="ANK" evidence="3">
    <location>
        <begin position="190"/>
        <end position="222"/>
    </location>
</feature>
<dbReference type="InterPro" id="IPR002110">
    <property type="entry name" value="Ankyrin_rpt"/>
</dbReference>
<accession>A0ABZ3HB18</accession>
<feature type="repeat" description="ANK" evidence="3">
    <location>
        <begin position="61"/>
        <end position="93"/>
    </location>
</feature>
<dbReference type="PANTHER" id="PTHR24198">
    <property type="entry name" value="ANKYRIN REPEAT AND PROTEIN KINASE DOMAIN-CONTAINING PROTEIN"/>
    <property type="match status" value="1"/>
</dbReference>
<reference evidence="4 5" key="1">
    <citation type="submission" date="2024-03" db="EMBL/GenBank/DDBJ databases">
        <title>Sulfurimonas sp. HSL3-1.</title>
        <authorList>
            <person name="Wang S."/>
        </authorList>
    </citation>
    <scope>NUCLEOTIDE SEQUENCE [LARGE SCALE GENOMIC DNA]</scope>
    <source>
        <strain evidence="4 5">HSL3-1</strain>
    </source>
</reference>
<evidence type="ECO:0000313" key="4">
    <source>
        <dbReference type="EMBL" id="XAU15716.1"/>
    </source>
</evidence>
<name>A0ABZ3HB18_9BACT</name>
<evidence type="ECO:0000256" key="3">
    <source>
        <dbReference type="PROSITE-ProRule" id="PRU00023"/>
    </source>
</evidence>
<dbReference type="Proteomes" id="UP001447842">
    <property type="component" value="Chromosome"/>
</dbReference>
<keyword evidence="5" id="KW-1185">Reference proteome</keyword>
<dbReference type="InterPro" id="IPR036770">
    <property type="entry name" value="Ankyrin_rpt-contain_sf"/>
</dbReference>
<dbReference type="SMART" id="SM00248">
    <property type="entry name" value="ANK"/>
    <property type="match status" value="10"/>
</dbReference>
<dbReference type="PROSITE" id="PS50088">
    <property type="entry name" value="ANK_REPEAT"/>
    <property type="match status" value="7"/>
</dbReference>
<evidence type="ECO:0000256" key="2">
    <source>
        <dbReference type="ARBA" id="ARBA00023043"/>
    </source>
</evidence>
<keyword evidence="2 3" id="KW-0040">ANK repeat</keyword>
<feature type="repeat" description="ANK" evidence="3">
    <location>
        <begin position="332"/>
        <end position="368"/>
    </location>
</feature>
<dbReference type="Gene3D" id="1.25.40.20">
    <property type="entry name" value="Ankyrin repeat-containing domain"/>
    <property type="match status" value="3"/>
</dbReference>
<protein>
    <submittedName>
        <fullName evidence="4">Ankyrin repeat domain-containing protein</fullName>
    </submittedName>
</protein>
<proteinExistence type="predicted"/>
<dbReference type="EMBL" id="CP147920">
    <property type="protein sequence ID" value="XAU15716.1"/>
    <property type="molecule type" value="Genomic_DNA"/>
</dbReference>
<dbReference type="PROSITE" id="PS50297">
    <property type="entry name" value="ANK_REP_REGION"/>
    <property type="match status" value="4"/>
</dbReference>
<evidence type="ECO:0000256" key="1">
    <source>
        <dbReference type="ARBA" id="ARBA00022737"/>
    </source>
</evidence>
<feature type="repeat" description="ANK" evidence="3">
    <location>
        <begin position="94"/>
        <end position="126"/>
    </location>
</feature>
<organism evidence="4 5">
    <name type="scientific">Sulfurimonas diazotrophicus</name>
    <dbReference type="NCBI Taxonomy" id="3131939"/>
    <lineage>
        <taxon>Bacteria</taxon>
        <taxon>Pseudomonadati</taxon>
        <taxon>Campylobacterota</taxon>
        <taxon>Epsilonproteobacteria</taxon>
        <taxon>Campylobacterales</taxon>
        <taxon>Sulfurimonadaceae</taxon>
        <taxon>Sulfurimonas</taxon>
    </lineage>
</organism>
<feature type="repeat" description="ANK" evidence="3">
    <location>
        <begin position="402"/>
        <end position="434"/>
    </location>
</feature>
<keyword evidence="1" id="KW-0677">Repeat</keyword>
<dbReference type="Pfam" id="PF12796">
    <property type="entry name" value="Ank_2"/>
    <property type="match status" value="3"/>
</dbReference>